<dbReference type="EMBL" id="FOCL01000005">
    <property type="protein sequence ID" value="SEO09190.1"/>
    <property type="molecule type" value="Genomic_DNA"/>
</dbReference>
<reference evidence="2" key="1">
    <citation type="submission" date="2016-10" db="EMBL/GenBank/DDBJ databases">
        <authorList>
            <person name="Varghese N."/>
            <person name="Submissions S."/>
        </authorList>
    </citation>
    <scope>NUCLEOTIDE SEQUENCE [LARGE SCALE GENOMIC DNA]</scope>
    <source>
        <strain evidence="2">Gh-48</strain>
    </source>
</reference>
<accession>A0A1H8LVY2</accession>
<protein>
    <submittedName>
        <fullName evidence="1">Uncharacterized protein</fullName>
    </submittedName>
</protein>
<evidence type="ECO:0000313" key="2">
    <source>
        <dbReference type="Proteomes" id="UP000198942"/>
    </source>
</evidence>
<sequence length="108" mass="12318">MLFQNFKLSHFLTAYFKCIADSFSWHYLLGTSYKKHISLIFSWSSVLAAKGQPGIIWMNTGLPVFISLSLISRVIAVLKIVPYLQAFSTPVNFTQFDILFARKPKNPV</sequence>
<proteinExistence type="predicted"/>
<dbReference type="STRING" id="551995.SAMN05192574_105271"/>
<keyword evidence="2" id="KW-1185">Reference proteome</keyword>
<name>A0A1H8LVY2_9SPHI</name>
<organism evidence="1 2">
    <name type="scientific">Mucilaginibacter gossypiicola</name>
    <dbReference type="NCBI Taxonomy" id="551995"/>
    <lineage>
        <taxon>Bacteria</taxon>
        <taxon>Pseudomonadati</taxon>
        <taxon>Bacteroidota</taxon>
        <taxon>Sphingobacteriia</taxon>
        <taxon>Sphingobacteriales</taxon>
        <taxon>Sphingobacteriaceae</taxon>
        <taxon>Mucilaginibacter</taxon>
    </lineage>
</organism>
<evidence type="ECO:0000313" key="1">
    <source>
        <dbReference type="EMBL" id="SEO09190.1"/>
    </source>
</evidence>
<dbReference type="Proteomes" id="UP000198942">
    <property type="component" value="Unassembled WGS sequence"/>
</dbReference>
<dbReference type="AlphaFoldDB" id="A0A1H8LVY2"/>
<gene>
    <name evidence="1" type="ORF">SAMN05192574_105271</name>
</gene>